<proteinExistence type="predicted"/>
<dbReference type="AlphaFoldDB" id="A0A6U9C4M7"/>
<evidence type="ECO:0000313" key="1">
    <source>
        <dbReference type="EMBL" id="CAD9590014.1"/>
    </source>
</evidence>
<organism evidence="1">
    <name type="scientific">Zooxanthella nutricula</name>
    <dbReference type="NCBI Taxonomy" id="1333877"/>
    <lineage>
        <taxon>Eukaryota</taxon>
        <taxon>Sar</taxon>
        <taxon>Alveolata</taxon>
        <taxon>Dinophyceae</taxon>
        <taxon>Peridiniales</taxon>
        <taxon>Peridiniales incertae sedis</taxon>
        <taxon>Zooxanthella</taxon>
    </lineage>
</organism>
<dbReference type="EMBL" id="HBGW01053971">
    <property type="protein sequence ID" value="CAD9590014.1"/>
    <property type="molecule type" value="Transcribed_RNA"/>
</dbReference>
<gene>
    <name evidence="1" type="ORF">BRAN1462_LOCUS34227</name>
</gene>
<name>A0A6U9C4M7_9DINO</name>
<protein>
    <submittedName>
        <fullName evidence="1">Uncharacterized protein</fullName>
    </submittedName>
</protein>
<reference evidence="1" key="1">
    <citation type="submission" date="2021-01" db="EMBL/GenBank/DDBJ databases">
        <authorList>
            <person name="Corre E."/>
            <person name="Pelletier E."/>
            <person name="Niang G."/>
            <person name="Scheremetjew M."/>
            <person name="Finn R."/>
            <person name="Kale V."/>
            <person name="Holt S."/>
            <person name="Cochrane G."/>
            <person name="Meng A."/>
            <person name="Brown T."/>
            <person name="Cohen L."/>
        </authorList>
    </citation>
    <scope>NUCLEOTIDE SEQUENCE</scope>
    <source>
        <strain evidence="1">RCC3387</strain>
    </source>
</reference>
<accession>A0A6U9C4M7</accession>
<sequence>MGGGNSIELFANAKSITVPGKRCVMSTALEDVTPPVTPRSVLDALVDWWKRPVEWETERVLKSVAVTHNGPHEFTVKVVHDGEKLDEHGFGRGDGTDRVRRWKRVKVDEDKNSIMWVDHVPEPTMGAWIDEATEAIGECLTLTILNDPQRVEIVAVTPEGDYLSDERFKAGMQDLLNPIIQEAQQRLHDVVTAVIGPALRHRGAQSVVVNSLDRHVYYDAFFEQYVAAQRDRLESIPNVILHEPKAGEFFAINPENSVAHIVKFDLSSGEITVRSEDEQRNDLGTTHYRVHSSPLVLEAWHVDHLGTRKAGPHLARVVQRDANQSIKKSNSWLRLIGLRRPCCAMRTLAAQ</sequence>